<dbReference type="Gene3D" id="3.40.50.2300">
    <property type="match status" value="1"/>
</dbReference>
<dbReference type="Proteomes" id="UP000433575">
    <property type="component" value="Unassembled WGS sequence"/>
</dbReference>
<proteinExistence type="predicted"/>
<dbReference type="InterPro" id="IPR036095">
    <property type="entry name" value="PTS_EIIB-like_sf"/>
</dbReference>
<dbReference type="OrthoDB" id="6505030at2"/>
<feature type="domain" description="PTS EIIB type-2" evidence="2">
    <location>
        <begin position="5"/>
        <end position="97"/>
    </location>
</feature>
<keyword evidence="6" id="KW-1185">Reference proteome</keyword>
<dbReference type="RefSeq" id="WP_154237531.1">
    <property type="nucleotide sequence ID" value="NZ_CALJPI010000127.1"/>
</dbReference>
<evidence type="ECO:0000313" key="3">
    <source>
        <dbReference type="EMBL" id="MSA87850.1"/>
    </source>
</evidence>
<dbReference type="Proteomes" id="UP000480929">
    <property type="component" value="Unassembled WGS sequence"/>
</dbReference>
<dbReference type="EMBL" id="WKPI01000001">
    <property type="protein sequence ID" value="MSC31645.1"/>
    <property type="molecule type" value="Genomic_DNA"/>
</dbReference>
<evidence type="ECO:0000256" key="1">
    <source>
        <dbReference type="ARBA" id="ARBA00022679"/>
    </source>
</evidence>
<dbReference type="AlphaFoldDB" id="A0A6N7S2F1"/>
<evidence type="ECO:0000313" key="5">
    <source>
        <dbReference type="Proteomes" id="UP000433575"/>
    </source>
</evidence>
<reference evidence="5 6" key="1">
    <citation type="journal article" date="2019" name="Nat. Med.">
        <title>A library of human gut bacterial isolates paired with longitudinal multiomics data enables mechanistic microbiome research.</title>
        <authorList>
            <person name="Poyet M."/>
            <person name="Groussin M."/>
            <person name="Gibbons S.M."/>
            <person name="Avila-Pacheco J."/>
            <person name="Jiang X."/>
            <person name="Kearney S.M."/>
            <person name="Perrotta A.R."/>
            <person name="Berdy B."/>
            <person name="Zhao S."/>
            <person name="Lieberman T.D."/>
            <person name="Swanson P.K."/>
            <person name="Smith M."/>
            <person name="Roesemann S."/>
            <person name="Alexander J.E."/>
            <person name="Rich S.A."/>
            <person name="Livny J."/>
            <person name="Vlamakis H."/>
            <person name="Clish C."/>
            <person name="Bullock K."/>
            <person name="Deik A."/>
            <person name="Scott J."/>
            <person name="Pierce K.A."/>
            <person name="Xavier R.J."/>
            <person name="Alm E.J."/>
        </authorList>
    </citation>
    <scope>NUCLEOTIDE SEQUENCE [LARGE SCALE GENOMIC DNA]</scope>
    <source>
        <strain evidence="3 5">BIOML-A4</strain>
        <strain evidence="4 6">BIOML-A5</strain>
    </source>
</reference>
<organism evidence="3 5">
    <name type="scientific">Holdemania massiliensis</name>
    <dbReference type="NCBI Taxonomy" id="1468449"/>
    <lineage>
        <taxon>Bacteria</taxon>
        <taxon>Bacillati</taxon>
        <taxon>Bacillota</taxon>
        <taxon>Erysipelotrichia</taxon>
        <taxon>Erysipelotrichales</taxon>
        <taxon>Erysipelotrichaceae</taxon>
        <taxon>Holdemania</taxon>
    </lineage>
</organism>
<dbReference type="InterPro" id="IPR003501">
    <property type="entry name" value="PTS_EIIB_2/3"/>
</dbReference>
<dbReference type="GO" id="GO:0009401">
    <property type="term" value="P:phosphoenolpyruvate-dependent sugar phosphotransferase system"/>
    <property type="evidence" value="ECO:0007669"/>
    <property type="project" value="InterPro"/>
</dbReference>
<name>A0A6N7S2F1_9FIRM</name>
<evidence type="ECO:0000313" key="6">
    <source>
        <dbReference type="Proteomes" id="UP000480929"/>
    </source>
</evidence>
<dbReference type="GO" id="GO:0008982">
    <property type="term" value="F:protein-N(PI)-phosphohistidine-sugar phosphotransferase activity"/>
    <property type="evidence" value="ECO:0007669"/>
    <property type="project" value="InterPro"/>
</dbReference>
<dbReference type="SUPFAM" id="SSF52794">
    <property type="entry name" value="PTS system IIB component-like"/>
    <property type="match status" value="1"/>
</dbReference>
<evidence type="ECO:0000259" key="2">
    <source>
        <dbReference type="PROSITE" id="PS51099"/>
    </source>
</evidence>
<gene>
    <name evidence="4" type="ORF">GKD88_00690</name>
    <name evidence="3" type="ORF">GKE08_00685</name>
</gene>
<protein>
    <submittedName>
        <fullName evidence="3">PTS galactitol transporter subunit IIB</fullName>
    </submittedName>
</protein>
<dbReference type="Pfam" id="PF02302">
    <property type="entry name" value="PTS_IIB"/>
    <property type="match status" value="1"/>
</dbReference>
<comment type="caution">
    <text evidence="3">The sequence shown here is derived from an EMBL/GenBank/DDBJ whole genome shotgun (WGS) entry which is preliminary data.</text>
</comment>
<sequence length="103" mass="11065">MNLKIKALIACGGGIATSTFAAEEIKRIAKELGVDIEIVKSRIVDVPAMAKNFDICFVTSGYSQVIDCPLVRVNGLITGINEEATTAEIQTALLQVNQKLNDQ</sequence>
<dbReference type="InterPro" id="IPR013011">
    <property type="entry name" value="PTS_EIIB_2"/>
</dbReference>
<accession>A0A6N7S2F1</accession>
<evidence type="ECO:0000313" key="4">
    <source>
        <dbReference type="EMBL" id="MSC31645.1"/>
    </source>
</evidence>
<dbReference type="PROSITE" id="PS51099">
    <property type="entry name" value="PTS_EIIB_TYPE_2"/>
    <property type="match status" value="1"/>
</dbReference>
<keyword evidence="1" id="KW-0808">Transferase</keyword>
<dbReference type="EMBL" id="WKPJ01000001">
    <property type="protein sequence ID" value="MSA87850.1"/>
    <property type="molecule type" value="Genomic_DNA"/>
</dbReference>